<protein>
    <recommendedName>
        <fullName evidence="1">3-keto-alpha-glucoside-1,2-lyase/3-keto-2-hydroxy-glucal hydratase domain-containing protein</fullName>
    </recommendedName>
</protein>
<evidence type="ECO:0000313" key="2">
    <source>
        <dbReference type="EMBL" id="VYU61671.1"/>
    </source>
</evidence>
<dbReference type="Gene3D" id="2.60.120.560">
    <property type="entry name" value="Exo-inulinase, domain 1"/>
    <property type="match status" value="2"/>
</dbReference>
<dbReference type="EMBL" id="CACRUV010000035">
    <property type="protein sequence ID" value="VYU61671.1"/>
    <property type="molecule type" value="Genomic_DNA"/>
</dbReference>
<sequence>MIVQKLISLCTYTCLLTKGNYCLTNYSIRKQMKAYLKLAALSLTLLCGACQPNDGWQQLFNGKDFTGFKQLNGKAPYRVENGCMVGQTVDKEPNSFMATEQTYGDFILEFEVKCHPDLNSGVQFRSESKPDYNNGRVHGYQCEIDPSDRAWSGGLYDEARRGWLAPLTNNEAGRAAYKKDDWNKYRIEAIGNSIRIWLNGVNTSNVVDDMTPEGFIAFQVHGIFGKTENVGKEIWWRNIRIKTENLEAERMQGPLAPEVNCIPNTLTEAEKAAGWKLLFDGKTSNGWRGAGQETFPENGWKIENGELTVMKNGGPEGKRGGDILTVDEFGAFELSFEFKLTAGANSGMKYLIQESKKNKGFVIGPEYQVLDDKQHPDAKLYTTYPGSRTVSSLYDIIPAKNKRFNGVGQWNKGVIKVFPNKHVEHWMNGFKTVEYDWASDAFLEVVKGSKFAKKEYAEFGPFGTAEKGHILLQDHWDEVSFRNIKIRELK</sequence>
<gene>
    <name evidence="2" type="ORF">PMLFYP103_02870</name>
</gene>
<name>A0A6N3GCK0_9BACT</name>
<dbReference type="GO" id="GO:0016787">
    <property type="term" value="F:hydrolase activity"/>
    <property type="evidence" value="ECO:0007669"/>
    <property type="project" value="InterPro"/>
</dbReference>
<dbReference type="AlphaFoldDB" id="A0A6N3GCK0"/>
<feature type="domain" description="3-keto-alpha-glucoside-1,2-lyase/3-keto-2-hydroxy-glucal hydratase" evidence="1">
    <location>
        <begin position="274"/>
        <end position="487"/>
    </location>
</feature>
<dbReference type="InterPro" id="IPR010496">
    <property type="entry name" value="AL/BT2_dom"/>
</dbReference>
<evidence type="ECO:0000259" key="1">
    <source>
        <dbReference type="Pfam" id="PF06439"/>
    </source>
</evidence>
<feature type="domain" description="3-keto-alpha-glucoside-1,2-lyase/3-keto-2-hydroxy-glucal hydratase" evidence="1">
    <location>
        <begin position="55"/>
        <end position="242"/>
    </location>
</feature>
<dbReference type="Pfam" id="PF06439">
    <property type="entry name" value="3keto-disac_hyd"/>
    <property type="match status" value="2"/>
</dbReference>
<reference evidence="2" key="1">
    <citation type="submission" date="2019-11" db="EMBL/GenBank/DDBJ databases">
        <authorList>
            <person name="Feng L."/>
        </authorList>
    </citation>
    <scope>NUCLEOTIDE SEQUENCE</scope>
    <source>
        <strain evidence="2">PmerdaeLFYP103</strain>
    </source>
</reference>
<accession>A0A6N3GCK0</accession>
<organism evidence="2">
    <name type="scientific">Parabacteroides merdae</name>
    <dbReference type="NCBI Taxonomy" id="46503"/>
    <lineage>
        <taxon>Bacteria</taxon>
        <taxon>Pseudomonadati</taxon>
        <taxon>Bacteroidota</taxon>
        <taxon>Bacteroidia</taxon>
        <taxon>Bacteroidales</taxon>
        <taxon>Tannerellaceae</taxon>
        <taxon>Parabacteroides</taxon>
    </lineage>
</organism>
<proteinExistence type="predicted"/>